<dbReference type="InterPro" id="IPR005585">
    <property type="entry name" value="DUF327"/>
</dbReference>
<name>A0A4P6F077_9BACL</name>
<keyword evidence="4" id="KW-1185">Reference proteome</keyword>
<protein>
    <submittedName>
        <fullName evidence="3">DUF327 family protein</fullName>
    </submittedName>
</protein>
<dbReference type="Pfam" id="PF03885">
    <property type="entry name" value="DUF327"/>
    <property type="match status" value="1"/>
</dbReference>
<accession>A0A4P6F077</accession>
<feature type="region of interest" description="Disordered" evidence="2">
    <location>
        <begin position="1"/>
        <end position="23"/>
    </location>
</feature>
<evidence type="ECO:0000256" key="2">
    <source>
        <dbReference type="SAM" id="MobiDB-lite"/>
    </source>
</evidence>
<evidence type="ECO:0000256" key="1">
    <source>
        <dbReference type="SAM" id="Coils"/>
    </source>
</evidence>
<proteinExistence type="predicted"/>
<dbReference type="InterPro" id="IPR024042">
    <property type="entry name" value="TM1646-like_dom_sf"/>
</dbReference>
<organism evidence="3 4">
    <name type="scientific">Paenibacillus protaetiae</name>
    <dbReference type="NCBI Taxonomy" id="2509456"/>
    <lineage>
        <taxon>Bacteria</taxon>
        <taxon>Bacillati</taxon>
        <taxon>Bacillota</taxon>
        <taxon>Bacilli</taxon>
        <taxon>Bacillales</taxon>
        <taxon>Paenibacillaceae</taxon>
        <taxon>Paenibacillus</taxon>
    </lineage>
</organism>
<evidence type="ECO:0000313" key="3">
    <source>
        <dbReference type="EMBL" id="QAY67479.1"/>
    </source>
</evidence>
<evidence type="ECO:0000313" key="4">
    <source>
        <dbReference type="Proteomes" id="UP000293568"/>
    </source>
</evidence>
<dbReference type="AlphaFoldDB" id="A0A4P6F077"/>
<dbReference type="EMBL" id="CP035492">
    <property type="protein sequence ID" value="QAY67479.1"/>
    <property type="molecule type" value="Genomic_DNA"/>
</dbReference>
<keyword evidence="1" id="KW-0175">Coiled coil</keyword>
<dbReference type="OrthoDB" id="1680946at2"/>
<dbReference type="Gene3D" id="1.20.120.490">
    <property type="entry name" value="Hypothetical protein TM1646-like domain"/>
    <property type="match status" value="1"/>
</dbReference>
<dbReference type="SUPFAM" id="SSF158397">
    <property type="entry name" value="TM1646-like"/>
    <property type="match status" value="1"/>
</dbReference>
<dbReference type="RefSeq" id="WP_129442172.1">
    <property type="nucleotide sequence ID" value="NZ_CP035492.1"/>
</dbReference>
<feature type="coiled-coil region" evidence="1">
    <location>
        <begin position="35"/>
        <end position="62"/>
    </location>
</feature>
<gene>
    <name evidence="3" type="ORF">ET464_14860</name>
</gene>
<sequence length="147" mass="17156">MKIDPNIRPVGQNRTTGDTAGRPVQMRSFSDTLIQQDAQRSQEELQQKLQDIHNQGERLSRSMTVRELKLYRHMVKQFLEYTARKGIGIKEMRGFDRRGRTKKYKLLDEIDETLVSMAEELLASEEGRLELLSKIGEIRGLLINYLY</sequence>
<dbReference type="KEGG" id="pprt:ET464_14860"/>
<reference evidence="3 4" key="1">
    <citation type="submission" date="2019-01" db="EMBL/GenBank/DDBJ databases">
        <title>Genome sequencing of strain FW100M-2.</title>
        <authorList>
            <person name="Heo J."/>
            <person name="Kim S.-J."/>
            <person name="Kim J.-S."/>
            <person name="Hong S.-B."/>
            <person name="Kwon S.-W."/>
        </authorList>
    </citation>
    <scope>NUCLEOTIDE SEQUENCE [LARGE SCALE GENOMIC DNA]</scope>
    <source>
        <strain evidence="3 4">FW100M-2</strain>
    </source>
</reference>
<dbReference type="Proteomes" id="UP000293568">
    <property type="component" value="Chromosome"/>
</dbReference>